<accession>A0ACC1P0V6</accession>
<dbReference type="EMBL" id="JAPDGR010001215">
    <property type="protein sequence ID" value="KAJ2984843.1"/>
    <property type="molecule type" value="Genomic_DNA"/>
</dbReference>
<organism evidence="1 2">
    <name type="scientific">Xylaria curta</name>
    <dbReference type="NCBI Taxonomy" id="42375"/>
    <lineage>
        <taxon>Eukaryota</taxon>
        <taxon>Fungi</taxon>
        <taxon>Dikarya</taxon>
        <taxon>Ascomycota</taxon>
        <taxon>Pezizomycotina</taxon>
        <taxon>Sordariomycetes</taxon>
        <taxon>Xylariomycetidae</taxon>
        <taxon>Xylariales</taxon>
        <taxon>Xylariaceae</taxon>
        <taxon>Xylaria</taxon>
    </lineage>
</organism>
<reference evidence="1" key="1">
    <citation type="submission" date="2022-10" db="EMBL/GenBank/DDBJ databases">
        <title>Genome Sequence of Xylaria curta.</title>
        <authorList>
            <person name="Buettner E."/>
        </authorList>
    </citation>
    <scope>NUCLEOTIDE SEQUENCE</scope>
    <source>
        <strain evidence="1">Babe10</strain>
    </source>
</reference>
<dbReference type="Proteomes" id="UP001143856">
    <property type="component" value="Unassembled WGS sequence"/>
</dbReference>
<name>A0ACC1P0V6_9PEZI</name>
<evidence type="ECO:0000313" key="1">
    <source>
        <dbReference type="EMBL" id="KAJ2984843.1"/>
    </source>
</evidence>
<proteinExistence type="predicted"/>
<keyword evidence="2" id="KW-1185">Reference proteome</keyword>
<comment type="caution">
    <text evidence="1">The sequence shown here is derived from an EMBL/GenBank/DDBJ whole genome shotgun (WGS) entry which is preliminary data.</text>
</comment>
<sequence>MGMQKSGAGWGIDQGDEPRRNLSAETGNPRLHFKVMREARGPGRSEISWFVYVPKLTADDQHARTGTTAVTGYNMIAAQAIAVATQHFAVLLRVVGVVVLSYVFQRLLRGAYRPYDRARPFLARCSNLCISDPEAIGTIYGHGTRFAKSAWYDAWTAPGGWNLFADRSIRRTQTRDGSCRARTR</sequence>
<gene>
    <name evidence="1" type="ORF">NUW58_g5848</name>
</gene>
<evidence type="ECO:0000313" key="2">
    <source>
        <dbReference type="Proteomes" id="UP001143856"/>
    </source>
</evidence>
<protein>
    <submittedName>
        <fullName evidence="1">Uncharacterized protein</fullName>
    </submittedName>
</protein>